<sequence>MLIIRLQRIGKKHQPQFRIVLAQKTKAASKKFLEILGNYNPRNKEFKISDQARLEYWLGQNVEVSATVHNLFVTNKVVKEGVKVKAWRPKKSEKPAEAATPAAATNPPAGGPVAEAAPAEQTPAPEETPAVDPDTKQQ</sequence>
<dbReference type="PANTHER" id="PTHR12919:SF20">
    <property type="entry name" value="SMALL RIBOSOMAL SUBUNIT PROTEIN BS16M"/>
    <property type="match status" value="1"/>
</dbReference>
<feature type="region of interest" description="Disordered" evidence="4">
    <location>
        <begin position="87"/>
        <end position="138"/>
    </location>
</feature>
<dbReference type="GO" id="GO:0015935">
    <property type="term" value="C:small ribosomal subunit"/>
    <property type="evidence" value="ECO:0007669"/>
    <property type="project" value="TreeGrafter"/>
</dbReference>
<dbReference type="SUPFAM" id="SSF54565">
    <property type="entry name" value="Ribosomal protein S16"/>
    <property type="match status" value="1"/>
</dbReference>
<accession>A0A1F5P8Y7</accession>
<dbReference type="EMBL" id="MFES01000003">
    <property type="protein sequence ID" value="OGE86348.1"/>
    <property type="molecule type" value="Genomic_DNA"/>
</dbReference>
<dbReference type="Gene3D" id="3.30.1320.10">
    <property type="match status" value="1"/>
</dbReference>
<comment type="caution">
    <text evidence="5">The sequence shown here is derived from an EMBL/GenBank/DDBJ whole genome shotgun (WGS) entry which is preliminary data.</text>
</comment>
<proteinExistence type="predicted"/>
<dbReference type="GO" id="GO:0003735">
    <property type="term" value="F:structural constituent of ribosome"/>
    <property type="evidence" value="ECO:0007669"/>
    <property type="project" value="InterPro"/>
</dbReference>
<dbReference type="STRING" id="1817832.A3J48_02515"/>
<dbReference type="Proteomes" id="UP000176786">
    <property type="component" value="Unassembled WGS sequence"/>
</dbReference>
<evidence type="ECO:0000256" key="2">
    <source>
        <dbReference type="ARBA" id="ARBA00023274"/>
    </source>
</evidence>
<protein>
    <recommendedName>
        <fullName evidence="3">30S ribosomal protein S16</fullName>
    </recommendedName>
</protein>
<name>A0A1F5P8Y7_9BACT</name>
<evidence type="ECO:0000256" key="3">
    <source>
        <dbReference type="ARBA" id="ARBA00035310"/>
    </source>
</evidence>
<evidence type="ECO:0000256" key="4">
    <source>
        <dbReference type="SAM" id="MobiDB-lite"/>
    </source>
</evidence>
<dbReference type="GO" id="GO:0005737">
    <property type="term" value="C:cytoplasm"/>
    <property type="evidence" value="ECO:0007669"/>
    <property type="project" value="UniProtKB-ARBA"/>
</dbReference>
<feature type="compositionally biased region" description="Low complexity" evidence="4">
    <location>
        <begin position="97"/>
        <end position="130"/>
    </location>
</feature>
<dbReference type="Pfam" id="PF00886">
    <property type="entry name" value="Ribosomal_S16"/>
    <property type="match status" value="1"/>
</dbReference>
<keyword evidence="2" id="KW-0687">Ribonucleoprotein</keyword>
<dbReference type="NCBIfam" id="TIGR00002">
    <property type="entry name" value="S16"/>
    <property type="match status" value="1"/>
</dbReference>
<reference evidence="5 6" key="1">
    <citation type="journal article" date="2016" name="Nat. Commun.">
        <title>Thousands of microbial genomes shed light on interconnected biogeochemical processes in an aquifer system.</title>
        <authorList>
            <person name="Anantharaman K."/>
            <person name="Brown C.T."/>
            <person name="Hug L.A."/>
            <person name="Sharon I."/>
            <person name="Castelle C.J."/>
            <person name="Probst A.J."/>
            <person name="Thomas B.C."/>
            <person name="Singh A."/>
            <person name="Wilkins M.J."/>
            <person name="Karaoz U."/>
            <person name="Brodie E.L."/>
            <person name="Williams K.H."/>
            <person name="Hubbard S.S."/>
            <person name="Banfield J.F."/>
        </authorList>
    </citation>
    <scope>NUCLEOTIDE SEQUENCE [LARGE SCALE GENOMIC DNA]</scope>
</reference>
<evidence type="ECO:0000313" key="5">
    <source>
        <dbReference type="EMBL" id="OGE86348.1"/>
    </source>
</evidence>
<gene>
    <name evidence="5" type="ORF">A3J48_02515</name>
</gene>
<organism evidence="5 6">
    <name type="scientific">Candidatus Doudnabacteria bacterium RIFCSPHIGHO2_02_FULL_46_11</name>
    <dbReference type="NCBI Taxonomy" id="1817832"/>
    <lineage>
        <taxon>Bacteria</taxon>
        <taxon>Candidatus Doudnaibacteriota</taxon>
    </lineage>
</organism>
<dbReference type="AlphaFoldDB" id="A0A1F5P8Y7"/>
<dbReference type="InterPro" id="IPR023803">
    <property type="entry name" value="Ribosomal_bS16_dom_sf"/>
</dbReference>
<evidence type="ECO:0000313" key="6">
    <source>
        <dbReference type="Proteomes" id="UP000176786"/>
    </source>
</evidence>
<keyword evidence="1 5" id="KW-0689">Ribosomal protein</keyword>
<dbReference type="InterPro" id="IPR000307">
    <property type="entry name" value="Ribosomal_bS16"/>
</dbReference>
<dbReference type="GO" id="GO:0006412">
    <property type="term" value="P:translation"/>
    <property type="evidence" value="ECO:0007669"/>
    <property type="project" value="InterPro"/>
</dbReference>
<dbReference type="PANTHER" id="PTHR12919">
    <property type="entry name" value="30S RIBOSOMAL PROTEIN S16"/>
    <property type="match status" value="1"/>
</dbReference>
<evidence type="ECO:0000256" key="1">
    <source>
        <dbReference type="ARBA" id="ARBA00022980"/>
    </source>
</evidence>